<comment type="caution">
    <text evidence="1">The sequence shown here is derived from an EMBL/GenBank/DDBJ whole genome shotgun (WGS) entry which is preliminary data.</text>
</comment>
<proteinExistence type="predicted"/>
<name>A0A370NHM6_9BURK</name>
<dbReference type="Proteomes" id="UP000255165">
    <property type="component" value="Unassembled WGS sequence"/>
</dbReference>
<accession>A0A370NHM6</accession>
<gene>
    <name evidence="1" type="ORF">DN412_39135</name>
</gene>
<keyword evidence="2" id="KW-1185">Reference proteome</keyword>
<evidence type="ECO:0000313" key="1">
    <source>
        <dbReference type="EMBL" id="RDK05073.1"/>
    </source>
</evidence>
<evidence type="ECO:0000313" key="2">
    <source>
        <dbReference type="Proteomes" id="UP000255165"/>
    </source>
</evidence>
<dbReference type="EMBL" id="QKWJ01000117">
    <property type="protein sequence ID" value="RDK05073.1"/>
    <property type="molecule type" value="Genomic_DNA"/>
</dbReference>
<dbReference type="RefSeq" id="WP_115216443.1">
    <property type="nucleotide sequence ID" value="NZ_QKWJ01000117.1"/>
</dbReference>
<protein>
    <submittedName>
        <fullName evidence="1">Uncharacterized protein</fullName>
    </submittedName>
</protein>
<organism evidence="1 2">
    <name type="scientific">Cupriavidus lacunae</name>
    <dbReference type="NCBI Taxonomy" id="2666307"/>
    <lineage>
        <taxon>Bacteria</taxon>
        <taxon>Pseudomonadati</taxon>
        <taxon>Pseudomonadota</taxon>
        <taxon>Betaproteobacteria</taxon>
        <taxon>Burkholderiales</taxon>
        <taxon>Burkholderiaceae</taxon>
        <taxon>Cupriavidus</taxon>
    </lineage>
</organism>
<dbReference type="AlphaFoldDB" id="A0A370NHM6"/>
<sequence length="61" mass="6719">MDRFYPFDASFCPSATMRHVPIYGSTPERAAASQMTAFTTAIEAYTGQVLAALPLKIANYR</sequence>
<reference evidence="2" key="1">
    <citation type="submission" date="2018-06" db="EMBL/GenBank/DDBJ databases">
        <authorList>
            <person name="Feng T."/>
            <person name="Jeon C.O."/>
        </authorList>
    </citation>
    <scope>NUCLEOTIDE SEQUENCE [LARGE SCALE GENOMIC DNA]</scope>
    <source>
        <strain evidence="2">S23</strain>
    </source>
</reference>